<dbReference type="AlphaFoldDB" id="D4LEV3"/>
<dbReference type="PROSITE" id="PS51257">
    <property type="entry name" value="PROKAR_LIPOPROTEIN"/>
    <property type="match status" value="1"/>
</dbReference>
<evidence type="ECO:0000256" key="1">
    <source>
        <dbReference type="SAM" id="MobiDB-lite"/>
    </source>
</evidence>
<name>D4LEV3_RUMC1</name>
<organism evidence="3 4">
    <name type="scientific">Ruminococcus champanellensis (strain DSM 18848 / JCM 17042 / KCTC 15320 / 18P13)</name>
    <dbReference type="NCBI Taxonomy" id="213810"/>
    <lineage>
        <taxon>Bacteria</taxon>
        <taxon>Bacillati</taxon>
        <taxon>Bacillota</taxon>
        <taxon>Clostridia</taxon>
        <taxon>Eubacteriales</taxon>
        <taxon>Oscillospiraceae</taxon>
        <taxon>Ruminococcus</taxon>
    </lineage>
</organism>
<reference evidence="3" key="2">
    <citation type="submission" date="2010-03" db="EMBL/GenBank/DDBJ databases">
        <authorList>
            <person name="Pajon A."/>
        </authorList>
    </citation>
    <scope>NUCLEOTIDE SEQUENCE</scope>
    <source>
        <strain evidence="3">Type strain: 18P13</strain>
    </source>
</reference>
<sequence>MNVLKKCTAALLSMIMLLSFFGCGEGTANVMKVDGMEIRAGIYIYYSIDAYFDALKILAESENFNYASYKTDKELKKAIKGKMVEGLPIKEWIQNKATEYCLQYVAIEKEFERLNLTVSEDTKSEIDTYYASSWAYLGDFYTASGIGEQTVKDVLLSGEKRTAIYKAYYGEGGSEGVTDESLRTYYKENNARVEYVKIPLTDGEGNLLKSDGKAKLKEMAEQYLDRIKAQSTEESMLHEFDNVIDEYKEYATSVSNAAVTTTDESGNLITTATTVKTTTVTTTTVTTTDIQGTDQDEDADRTEETTVIPSVTTATTAPATSGSGDASETTTTTKPYPNESIIAKMTTAPESEKKDEGTTTTTEINYTPSEKTYNFIFNDAKLGVPELIEEDEALYIVVRLNIEDRMTADDLWSESNVESVRQTIYGDAFDAKVEEWAKGYTEERDSAAYRRYDPLDLDIITYYNAIMKSYSSYYGG</sequence>
<keyword evidence="2" id="KW-0732">Signal</keyword>
<accession>D4LEV3</accession>
<feature type="signal peptide" evidence="2">
    <location>
        <begin position="1"/>
        <end position="24"/>
    </location>
</feature>
<feature type="compositionally biased region" description="Low complexity" evidence="1">
    <location>
        <begin position="312"/>
        <end position="327"/>
    </location>
</feature>
<feature type="region of interest" description="Disordered" evidence="1">
    <location>
        <begin position="312"/>
        <end position="335"/>
    </location>
</feature>
<dbReference type="KEGG" id="rch:RUM_21290"/>
<keyword evidence="4" id="KW-1185">Reference proteome</keyword>
<evidence type="ECO:0000256" key="2">
    <source>
        <dbReference type="SAM" id="SignalP"/>
    </source>
</evidence>
<feature type="chain" id="PRO_5038987258" evidence="2">
    <location>
        <begin position="25"/>
        <end position="476"/>
    </location>
</feature>
<dbReference type="EMBL" id="FP929052">
    <property type="protein sequence ID" value="CBL18148.1"/>
    <property type="molecule type" value="Genomic_DNA"/>
</dbReference>
<proteinExistence type="predicted"/>
<evidence type="ECO:0000313" key="3">
    <source>
        <dbReference type="EMBL" id="CBL18148.1"/>
    </source>
</evidence>
<dbReference type="STRING" id="213810.RUM_21290"/>
<gene>
    <name evidence="3" type="ordered locus">RUM_21290</name>
</gene>
<protein>
    <submittedName>
        <fullName evidence="3">Uncharacterized protein</fullName>
    </submittedName>
</protein>
<dbReference type="RefSeq" id="WP_015559054.1">
    <property type="nucleotide sequence ID" value="NC_021039.1"/>
</dbReference>
<dbReference type="PATRIC" id="fig|213810.4.peg.2016"/>
<dbReference type="BioCyc" id="RCHA213810:RUM_RS10335-MONOMER"/>
<evidence type="ECO:0000313" key="4">
    <source>
        <dbReference type="Proteomes" id="UP000007054"/>
    </source>
</evidence>
<dbReference type="GeneID" id="83156788"/>
<reference evidence="3" key="1">
    <citation type="submission" date="2010-03" db="EMBL/GenBank/DDBJ databases">
        <title>The genome sequence of Ruminococcus sp. 18P13.</title>
        <authorList>
            <consortium name="metaHIT consortium -- http://www.metahit.eu/"/>
            <person name="Pajon A."/>
            <person name="Turner K."/>
            <person name="Parkhill J."/>
            <person name="Bernalier A."/>
        </authorList>
    </citation>
    <scope>NUCLEOTIDE SEQUENCE [LARGE SCALE GENOMIC DNA]</scope>
    <source>
        <strain evidence="3">Type strain: 18P13</strain>
    </source>
</reference>
<dbReference type="HOGENOM" id="CLU_583798_0_0_9"/>
<dbReference type="Proteomes" id="UP000007054">
    <property type="component" value="Chromosome"/>
</dbReference>